<comment type="caution">
    <text evidence="2">The sequence shown here is derived from an EMBL/GenBank/DDBJ whole genome shotgun (WGS) entry which is preliminary data.</text>
</comment>
<proteinExistence type="predicted"/>
<feature type="region of interest" description="Disordered" evidence="1">
    <location>
        <begin position="125"/>
        <end position="144"/>
    </location>
</feature>
<evidence type="ECO:0000313" key="3">
    <source>
        <dbReference type="Proteomes" id="UP001165060"/>
    </source>
</evidence>
<accession>A0ABQ6N4I0</accession>
<reference evidence="2 3" key="1">
    <citation type="journal article" date="2023" name="Commun. Biol.">
        <title>Genome analysis of Parmales, the sister group of diatoms, reveals the evolutionary specialization of diatoms from phago-mixotrophs to photoautotrophs.</title>
        <authorList>
            <person name="Ban H."/>
            <person name="Sato S."/>
            <person name="Yoshikawa S."/>
            <person name="Yamada K."/>
            <person name="Nakamura Y."/>
            <person name="Ichinomiya M."/>
            <person name="Sato N."/>
            <person name="Blanc-Mathieu R."/>
            <person name="Endo H."/>
            <person name="Kuwata A."/>
            <person name="Ogata H."/>
        </authorList>
    </citation>
    <scope>NUCLEOTIDE SEQUENCE [LARGE SCALE GENOMIC DNA]</scope>
</reference>
<evidence type="ECO:0000313" key="2">
    <source>
        <dbReference type="EMBL" id="GMI39830.1"/>
    </source>
</evidence>
<dbReference type="EMBL" id="BRYB01002110">
    <property type="protein sequence ID" value="GMI39830.1"/>
    <property type="molecule type" value="Genomic_DNA"/>
</dbReference>
<name>A0ABQ6N4I0_9STRA</name>
<keyword evidence="3" id="KW-1185">Reference proteome</keyword>
<sequence>MPSFSSSFAKKVASSLLERESREASPSTPPSLPLPLVYAQLCHDEPQLDSALTAQGLRRLAKGVACGELPLCDRFVAGVVAVASSDVQGAAGAELAAAVFLRRPLHVLRAPPGEEAARHFLGTYCSPPPTPPPEVALPPPPPSP</sequence>
<protein>
    <submittedName>
        <fullName evidence="2">Uncharacterized protein</fullName>
    </submittedName>
</protein>
<feature type="compositionally biased region" description="Pro residues" evidence="1">
    <location>
        <begin position="126"/>
        <end position="144"/>
    </location>
</feature>
<feature type="non-terminal residue" evidence="2">
    <location>
        <position position="144"/>
    </location>
</feature>
<organism evidence="2 3">
    <name type="scientific">Tetraparma gracilis</name>
    <dbReference type="NCBI Taxonomy" id="2962635"/>
    <lineage>
        <taxon>Eukaryota</taxon>
        <taxon>Sar</taxon>
        <taxon>Stramenopiles</taxon>
        <taxon>Ochrophyta</taxon>
        <taxon>Bolidophyceae</taxon>
        <taxon>Parmales</taxon>
        <taxon>Triparmaceae</taxon>
        <taxon>Tetraparma</taxon>
    </lineage>
</organism>
<dbReference type="Proteomes" id="UP001165060">
    <property type="component" value="Unassembled WGS sequence"/>
</dbReference>
<evidence type="ECO:0000256" key="1">
    <source>
        <dbReference type="SAM" id="MobiDB-lite"/>
    </source>
</evidence>
<gene>
    <name evidence="2" type="ORF">TeGR_g13930</name>
</gene>